<dbReference type="Gene3D" id="3.30.1240.10">
    <property type="match status" value="1"/>
</dbReference>
<comment type="caution">
    <text evidence="1">The sequence shown here is derived from an EMBL/GenBank/DDBJ whole genome shotgun (WGS) entry which is preliminary data.</text>
</comment>
<dbReference type="GO" id="GO:0005829">
    <property type="term" value="C:cytosol"/>
    <property type="evidence" value="ECO:0007669"/>
    <property type="project" value="TreeGrafter"/>
</dbReference>
<dbReference type="AlphaFoldDB" id="A0A1S2M0N3"/>
<proteinExistence type="predicted"/>
<sequence>MKLIAIDLDGTLLSDDGTISRENREVIYDAQNQGNIITICSGRSLHDTQKILLTAEIDCPIITGNGAIGFHSNKFIQRLVIPDCVINEFLPVLEQKGYYYELYTNQGITLLENGKSRLENEILSMKESDLEFPVEWANNEINIQLRQHGISYMKHYQDINISELEIYKIFVLSFNKDYLKELENMLTGRQDLSLTTSGWHKLEIAHKEVSKGNALTYMANHLDIPMKDTVAIGDNLNDLAMFKVAGMSIAMGNGEEEVKKQSTYTTRNYNEDGVAYALRKYVLKQGNE</sequence>
<dbReference type="SFLD" id="SFLDG01140">
    <property type="entry name" value="C2.B:_Phosphomannomutase_and_P"/>
    <property type="match status" value="1"/>
</dbReference>
<name>A0A1S2M0N3_9BACI</name>
<dbReference type="SUPFAM" id="SSF56784">
    <property type="entry name" value="HAD-like"/>
    <property type="match status" value="1"/>
</dbReference>
<dbReference type="PANTHER" id="PTHR10000">
    <property type="entry name" value="PHOSPHOSERINE PHOSPHATASE"/>
    <property type="match status" value="1"/>
</dbReference>
<dbReference type="SFLD" id="SFLDS00003">
    <property type="entry name" value="Haloacid_Dehalogenase"/>
    <property type="match status" value="1"/>
</dbReference>
<dbReference type="Gene3D" id="3.40.50.1000">
    <property type="entry name" value="HAD superfamily/HAD-like"/>
    <property type="match status" value="1"/>
</dbReference>
<evidence type="ECO:0000313" key="2">
    <source>
        <dbReference type="Proteomes" id="UP000179524"/>
    </source>
</evidence>
<dbReference type="GO" id="GO:0016791">
    <property type="term" value="F:phosphatase activity"/>
    <property type="evidence" value="ECO:0007669"/>
    <property type="project" value="UniProtKB-ARBA"/>
</dbReference>
<organism evidence="1 2">
    <name type="scientific">Anaerobacillus alkalilacustris</name>
    <dbReference type="NCBI Taxonomy" id="393763"/>
    <lineage>
        <taxon>Bacteria</taxon>
        <taxon>Bacillati</taxon>
        <taxon>Bacillota</taxon>
        <taxon>Bacilli</taxon>
        <taxon>Bacillales</taxon>
        <taxon>Bacillaceae</taxon>
        <taxon>Anaerobacillus</taxon>
    </lineage>
</organism>
<dbReference type="Proteomes" id="UP000179524">
    <property type="component" value="Unassembled WGS sequence"/>
</dbReference>
<dbReference type="PROSITE" id="PS01229">
    <property type="entry name" value="COF_2"/>
    <property type="match status" value="1"/>
</dbReference>
<keyword evidence="2" id="KW-1185">Reference proteome</keyword>
<dbReference type="EMBL" id="MLQR01000001">
    <property type="protein sequence ID" value="OIJ17517.1"/>
    <property type="molecule type" value="Genomic_DNA"/>
</dbReference>
<dbReference type="PANTHER" id="PTHR10000:SF55">
    <property type="entry name" value="5-AMINO-6-(5-PHOSPHO-D-RIBITYLAMINO)URACIL PHOSPHATASE YCSE"/>
    <property type="match status" value="1"/>
</dbReference>
<dbReference type="PROSITE" id="PS01228">
    <property type="entry name" value="COF_1"/>
    <property type="match status" value="1"/>
</dbReference>
<accession>A0A1S2M0N3</accession>
<protein>
    <submittedName>
        <fullName evidence="1">Hydrolase Cof</fullName>
    </submittedName>
</protein>
<keyword evidence="1" id="KW-0378">Hydrolase</keyword>
<dbReference type="NCBIfam" id="TIGR00099">
    <property type="entry name" value="Cof-subfamily"/>
    <property type="match status" value="1"/>
</dbReference>
<dbReference type="NCBIfam" id="TIGR01484">
    <property type="entry name" value="HAD-SF-IIB"/>
    <property type="match status" value="2"/>
</dbReference>
<dbReference type="CDD" id="cd07516">
    <property type="entry name" value="HAD_Pase"/>
    <property type="match status" value="1"/>
</dbReference>
<dbReference type="InterPro" id="IPR036412">
    <property type="entry name" value="HAD-like_sf"/>
</dbReference>
<dbReference type="RefSeq" id="WP_071308243.1">
    <property type="nucleotide sequence ID" value="NZ_MLQR01000001.1"/>
</dbReference>
<dbReference type="OrthoDB" id="9806027at2"/>
<dbReference type="GO" id="GO:0000287">
    <property type="term" value="F:magnesium ion binding"/>
    <property type="evidence" value="ECO:0007669"/>
    <property type="project" value="TreeGrafter"/>
</dbReference>
<dbReference type="InterPro" id="IPR006379">
    <property type="entry name" value="HAD-SF_hydro_IIB"/>
</dbReference>
<dbReference type="InterPro" id="IPR023214">
    <property type="entry name" value="HAD_sf"/>
</dbReference>
<dbReference type="InterPro" id="IPR000150">
    <property type="entry name" value="Cof"/>
</dbReference>
<dbReference type="Pfam" id="PF08282">
    <property type="entry name" value="Hydrolase_3"/>
    <property type="match status" value="1"/>
</dbReference>
<reference evidence="1 2" key="1">
    <citation type="submission" date="2016-10" db="EMBL/GenBank/DDBJ databases">
        <title>Draft genome sequences of four alkaliphilic bacteria belonging to the Anaerobacillus genus.</title>
        <authorList>
            <person name="Bassil N.M."/>
            <person name="Lloyd J.R."/>
        </authorList>
    </citation>
    <scope>NUCLEOTIDE SEQUENCE [LARGE SCALE GENOMIC DNA]</scope>
    <source>
        <strain evidence="1 2">DSM 18345</strain>
    </source>
</reference>
<evidence type="ECO:0000313" key="1">
    <source>
        <dbReference type="EMBL" id="OIJ17517.1"/>
    </source>
</evidence>
<gene>
    <name evidence="1" type="ORF">BKP37_03235</name>
</gene>